<protein>
    <recommendedName>
        <fullName evidence="1">SigF-like NTF2-like domain-containing protein</fullName>
    </recommendedName>
</protein>
<name>A0AAV9P8A2_9PEZI</name>
<organism evidence="2 3">
    <name type="scientific">Saxophila tyrrhenica</name>
    <dbReference type="NCBI Taxonomy" id="1690608"/>
    <lineage>
        <taxon>Eukaryota</taxon>
        <taxon>Fungi</taxon>
        <taxon>Dikarya</taxon>
        <taxon>Ascomycota</taxon>
        <taxon>Pezizomycotina</taxon>
        <taxon>Dothideomycetes</taxon>
        <taxon>Dothideomycetidae</taxon>
        <taxon>Mycosphaerellales</taxon>
        <taxon>Extremaceae</taxon>
        <taxon>Saxophila</taxon>
    </lineage>
</organism>
<keyword evidence="3" id="KW-1185">Reference proteome</keyword>
<evidence type="ECO:0000259" key="1">
    <source>
        <dbReference type="Pfam" id="PF24840"/>
    </source>
</evidence>
<gene>
    <name evidence="2" type="ORF">LTR77_007513</name>
</gene>
<dbReference type="RefSeq" id="XP_064657520.1">
    <property type="nucleotide sequence ID" value="XM_064804750.1"/>
</dbReference>
<dbReference type="SUPFAM" id="SSF54427">
    <property type="entry name" value="NTF2-like"/>
    <property type="match status" value="1"/>
</dbReference>
<comment type="caution">
    <text evidence="2">The sequence shown here is derived from an EMBL/GenBank/DDBJ whole genome shotgun (WGS) entry which is preliminary data.</text>
</comment>
<evidence type="ECO:0000313" key="3">
    <source>
        <dbReference type="Proteomes" id="UP001337655"/>
    </source>
</evidence>
<dbReference type="PANTHER" id="PTHR35393:SF1">
    <property type="entry name" value="SNOAL-LIKE DOMAIN-CONTAINING PROTEIN"/>
    <property type="match status" value="1"/>
</dbReference>
<accession>A0AAV9P8A2</accession>
<dbReference type="AlphaFoldDB" id="A0AAV9P8A2"/>
<dbReference type="InterPro" id="IPR057514">
    <property type="entry name" value="NTF2_SigF"/>
</dbReference>
<dbReference type="InterPro" id="IPR032710">
    <property type="entry name" value="NTF2-like_dom_sf"/>
</dbReference>
<feature type="domain" description="SigF-like NTF2-like" evidence="1">
    <location>
        <begin position="1"/>
        <end position="182"/>
    </location>
</feature>
<dbReference type="EMBL" id="JAVRRT010000011">
    <property type="protein sequence ID" value="KAK5167814.1"/>
    <property type="molecule type" value="Genomic_DNA"/>
</dbReference>
<dbReference type="Pfam" id="PF24840">
    <property type="entry name" value="NTF2_SigF"/>
    <property type="match status" value="1"/>
</dbReference>
<proteinExistence type="predicted"/>
<dbReference type="GeneID" id="89928849"/>
<dbReference type="PANTHER" id="PTHR35393">
    <property type="entry name" value="CHROMOSOME 1, WHOLE GENOME SHOTGUN SEQUENCE"/>
    <property type="match status" value="1"/>
</dbReference>
<dbReference type="Proteomes" id="UP001337655">
    <property type="component" value="Unassembled WGS sequence"/>
</dbReference>
<reference evidence="2 3" key="1">
    <citation type="submission" date="2023-08" db="EMBL/GenBank/DDBJ databases">
        <title>Black Yeasts Isolated from many extreme environments.</title>
        <authorList>
            <person name="Coleine C."/>
            <person name="Stajich J.E."/>
            <person name="Selbmann L."/>
        </authorList>
    </citation>
    <scope>NUCLEOTIDE SEQUENCE [LARGE SCALE GENOMIC DNA]</scope>
    <source>
        <strain evidence="2 3">CCFEE 5935</strain>
    </source>
</reference>
<sequence length="244" mass="27614">MDDPINDIPQIIYNLTTAPSSLQQKTLERYFTPDASFTHPFCAVHNNRQAILRIFQWYKILSPDIKIRINSVAYDQEHMTLYVNLSQLFAIWFIPFHRSPVTLTTVLTLAHGHALNTSTPPPKNPTPHSQAQYFITSQNDLYQVDQFVRFFLPWGLGTTVIAVWHWVATLVCVVGAKVLQPVQWVFAELSRPLGEELEDGDGVGEEGLERLGMERRGLDVGLGLKARRVGRSEGVVGERSDEDD</sequence>
<evidence type="ECO:0000313" key="2">
    <source>
        <dbReference type="EMBL" id="KAK5167814.1"/>
    </source>
</evidence>